<protein>
    <submittedName>
        <fullName evidence="1">Uncharacterized protein</fullName>
    </submittedName>
</protein>
<proteinExistence type="predicted"/>
<accession>A0A8S1RUS0</accession>
<evidence type="ECO:0000313" key="2">
    <source>
        <dbReference type="Proteomes" id="UP000692954"/>
    </source>
</evidence>
<sequence length="139" mass="16767">MILTRPNPPLKIFIIKFLFIGQSLTRDKEGTKKTTITLKFCKDLKLEYELDISLNQTKINMHMIPNQNLKKGGTKIQTKELSEEEFRYLLEILNEIYKYLKYKLNYFCKYDLLKANIFHQDSLLFIFIFYQFKYVRSSK</sequence>
<dbReference type="EMBL" id="CAJJDN010000375">
    <property type="protein sequence ID" value="CAD8131102.1"/>
    <property type="molecule type" value="Genomic_DNA"/>
</dbReference>
<comment type="caution">
    <text evidence="1">The sequence shown here is derived from an EMBL/GenBank/DDBJ whole genome shotgun (WGS) entry which is preliminary data.</text>
</comment>
<gene>
    <name evidence="1" type="ORF">PSON_ATCC_30995.1.T3750001</name>
</gene>
<dbReference type="Proteomes" id="UP000692954">
    <property type="component" value="Unassembled WGS sequence"/>
</dbReference>
<dbReference type="AlphaFoldDB" id="A0A8S1RUS0"/>
<name>A0A8S1RUS0_9CILI</name>
<keyword evidence="2" id="KW-1185">Reference proteome</keyword>
<reference evidence="1" key="1">
    <citation type="submission" date="2021-01" db="EMBL/GenBank/DDBJ databases">
        <authorList>
            <consortium name="Genoscope - CEA"/>
            <person name="William W."/>
        </authorList>
    </citation>
    <scope>NUCLEOTIDE SEQUENCE</scope>
</reference>
<evidence type="ECO:0000313" key="1">
    <source>
        <dbReference type="EMBL" id="CAD8131102.1"/>
    </source>
</evidence>
<organism evidence="1 2">
    <name type="scientific">Paramecium sonneborni</name>
    <dbReference type="NCBI Taxonomy" id="65129"/>
    <lineage>
        <taxon>Eukaryota</taxon>
        <taxon>Sar</taxon>
        <taxon>Alveolata</taxon>
        <taxon>Ciliophora</taxon>
        <taxon>Intramacronucleata</taxon>
        <taxon>Oligohymenophorea</taxon>
        <taxon>Peniculida</taxon>
        <taxon>Parameciidae</taxon>
        <taxon>Paramecium</taxon>
    </lineage>
</organism>